<evidence type="ECO:0000313" key="1">
    <source>
        <dbReference type="EMBL" id="KAK6507786.1"/>
    </source>
</evidence>
<gene>
    <name evidence="1" type="ORF">TWF481_006208</name>
</gene>
<accession>A0AAV9WH74</accession>
<organism evidence="1 2">
    <name type="scientific">Arthrobotrys musiformis</name>
    <dbReference type="NCBI Taxonomy" id="47236"/>
    <lineage>
        <taxon>Eukaryota</taxon>
        <taxon>Fungi</taxon>
        <taxon>Dikarya</taxon>
        <taxon>Ascomycota</taxon>
        <taxon>Pezizomycotina</taxon>
        <taxon>Orbiliomycetes</taxon>
        <taxon>Orbiliales</taxon>
        <taxon>Orbiliaceae</taxon>
        <taxon>Arthrobotrys</taxon>
    </lineage>
</organism>
<keyword evidence="2" id="KW-1185">Reference proteome</keyword>
<proteinExistence type="predicted"/>
<dbReference type="EMBL" id="JAVHJL010000003">
    <property type="protein sequence ID" value="KAK6507786.1"/>
    <property type="molecule type" value="Genomic_DNA"/>
</dbReference>
<dbReference type="AlphaFoldDB" id="A0AAV9WH74"/>
<evidence type="ECO:0000313" key="2">
    <source>
        <dbReference type="Proteomes" id="UP001370758"/>
    </source>
</evidence>
<sequence length="102" mass="11488">MPDKLTVPELQEKLGIYKNPIDVRESKWNNLINVVKELSTKFDLTDRSLANMAKISDNIKESTAWKDCQCTLLPQAFAGTLIDRHQLDKESDSQPRMPGASG</sequence>
<comment type="caution">
    <text evidence="1">The sequence shown here is derived from an EMBL/GenBank/DDBJ whole genome shotgun (WGS) entry which is preliminary data.</text>
</comment>
<reference evidence="1 2" key="1">
    <citation type="submission" date="2023-08" db="EMBL/GenBank/DDBJ databases">
        <authorList>
            <person name="Palmer J.M."/>
        </authorList>
    </citation>
    <scope>NUCLEOTIDE SEQUENCE [LARGE SCALE GENOMIC DNA]</scope>
    <source>
        <strain evidence="1 2">TWF481</strain>
    </source>
</reference>
<dbReference type="Proteomes" id="UP001370758">
    <property type="component" value="Unassembled WGS sequence"/>
</dbReference>
<name>A0AAV9WH74_9PEZI</name>
<protein>
    <submittedName>
        <fullName evidence="1">Uncharacterized protein</fullName>
    </submittedName>
</protein>